<name>A0A8S5TAV4_9CAUD</name>
<evidence type="ECO:0000256" key="1">
    <source>
        <dbReference type="SAM" id="MobiDB-lite"/>
    </source>
</evidence>
<proteinExistence type="predicted"/>
<evidence type="ECO:0000313" key="2">
    <source>
        <dbReference type="EMBL" id="DAF60374.1"/>
    </source>
</evidence>
<feature type="region of interest" description="Disordered" evidence="1">
    <location>
        <begin position="86"/>
        <end position="105"/>
    </location>
</feature>
<organism evidence="2">
    <name type="scientific">Siphoviridae sp. ctwuP1</name>
    <dbReference type="NCBI Taxonomy" id="2827972"/>
    <lineage>
        <taxon>Viruses</taxon>
        <taxon>Duplodnaviria</taxon>
        <taxon>Heunggongvirae</taxon>
        <taxon>Uroviricota</taxon>
        <taxon>Caudoviricetes</taxon>
    </lineage>
</organism>
<dbReference type="EMBL" id="BK032787">
    <property type="protein sequence ID" value="DAF60374.1"/>
    <property type="molecule type" value="Genomic_DNA"/>
</dbReference>
<sequence>MRVIWSFHRGELALLEDAPMEGDSDYGIKPPVYLAVKGCRASMAIHGVYHYDKVLERSENLLIAWNRLESAWESYMRRKIGDELERQGRNRYTGEKHRKEYNHVI</sequence>
<accession>A0A8S5TAV4</accession>
<protein>
    <submittedName>
        <fullName evidence="2">Uncharacterized protein</fullName>
    </submittedName>
</protein>
<reference evidence="2" key="1">
    <citation type="journal article" date="2021" name="Proc. Natl. Acad. Sci. U.S.A.">
        <title>A Catalog of Tens of Thousands of Viruses from Human Metagenomes Reveals Hidden Associations with Chronic Diseases.</title>
        <authorList>
            <person name="Tisza M.J."/>
            <person name="Buck C.B."/>
        </authorList>
    </citation>
    <scope>NUCLEOTIDE SEQUENCE</scope>
    <source>
        <strain evidence="2">CtwuP1</strain>
    </source>
</reference>